<dbReference type="AlphaFoldDB" id="A0A7S0HQU5"/>
<evidence type="ECO:0000256" key="3">
    <source>
        <dbReference type="SAM" id="SignalP"/>
    </source>
</evidence>
<keyword evidence="3" id="KW-0732">Signal</keyword>
<accession>A0A7S0HQU5</accession>
<feature type="region of interest" description="Disordered" evidence="1">
    <location>
        <begin position="56"/>
        <end position="83"/>
    </location>
</feature>
<evidence type="ECO:0000313" key="4">
    <source>
        <dbReference type="EMBL" id="CAD8490720.1"/>
    </source>
</evidence>
<evidence type="ECO:0000256" key="2">
    <source>
        <dbReference type="SAM" id="Phobius"/>
    </source>
</evidence>
<reference evidence="4" key="1">
    <citation type="submission" date="2021-01" db="EMBL/GenBank/DDBJ databases">
        <authorList>
            <person name="Corre E."/>
            <person name="Pelletier E."/>
            <person name="Niang G."/>
            <person name="Scheremetjew M."/>
            <person name="Finn R."/>
            <person name="Kale V."/>
            <person name="Holt S."/>
            <person name="Cochrane G."/>
            <person name="Meng A."/>
            <person name="Brown T."/>
            <person name="Cohen L."/>
        </authorList>
    </citation>
    <scope>NUCLEOTIDE SEQUENCE</scope>
    <source>
        <strain evidence="4">CCMP325</strain>
    </source>
</reference>
<dbReference type="EMBL" id="HBEO01020772">
    <property type="protein sequence ID" value="CAD8490720.1"/>
    <property type="molecule type" value="Transcribed_RNA"/>
</dbReference>
<proteinExistence type="predicted"/>
<name>A0A7S0HQU5_9CRYP</name>
<sequence length="203" mass="21778">MKSVFFALLLSLGTAGVLSFAPNVLPLRSSQASLGLCRSPVNLRLPRHQAALFMSKDSVPSVNGMSDSKEEDEEEEEISSTLSDDELESRIAALGLGKEGGVEDKSSGEEVVLTPMERAQKETIKLGTSAIAATANTAISLLNKVEKPIDEEDWKTLQGKEKPEVVKEESEFVNKGGVFVVLPIIVAGGGLLFWAVASENAWF</sequence>
<keyword evidence="2" id="KW-1133">Transmembrane helix</keyword>
<keyword evidence="2" id="KW-0472">Membrane</keyword>
<feature type="signal peptide" evidence="3">
    <location>
        <begin position="1"/>
        <end position="19"/>
    </location>
</feature>
<feature type="transmembrane region" description="Helical" evidence="2">
    <location>
        <begin position="176"/>
        <end position="197"/>
    </location>
</feature>
<organism evidence="4">
    <name type="scientific">Hanusia phi</name>
    <dbReference type="NCBI Taxonomy" id="3032"/>
    <lineage>
        <taxon>Eukaryota</taxon>
        <taxon>Cryptophyceae</taxon>
        <taxon>Pyrenomonadales</taxon>
        <taxon>Geminigeraceae</taxon>
        <taxon>Hanusia</taxon>
    </lineage>
</organism>
<gene>
    <name evidence="4" type="ORF">HPHI1048_LOCUS14060</name>
</gene>
<evidence type="ECO:0000256" key="1">
    <source>
        <dbReference type="SAM" id="MobiDB-lite"/>
    </source>
</evidence>
<keyword evidence="2" id="KW-0812">Transmembrane</keyword>
<protein>
    <submittedName>
        <fullName evidence="4">Uncharacterized protein</fullName>
    </submittedName>
</protein>
<feature type="chain" id="PRO_5030750486" evidence="3">
    <location>
        <begin position="20"/>
        <end position="203"/>
    </location>
</feature>
<feature type="compositionally biased region" description="Acidic residues" evidence="1">
    <location>
        <begin position="69"/>
        <end position="83"/>
    </location>
</feature>